<organism evidence="2 3">
    <name type="scientific">Chitinophaga filiformis</name>
    <name type="common">Myxococcus filiformis</name>
    <name type="synonym">Flexibacter filiformis</name>
    <dbReference type="NCBI Taxonomy" id="104663"/>
    <lineage>
        <taxon>Bacteria</taxon>
        <taxon>Pseudomonadati</taxon>
        <taxon>Bacteroidota</taxon>
        <taxon>Chitinophagia</taxon>
        <taxon>Chitinophagales</taxon>
        <taxon>Chitinophagaceae</taxon>
        <taxon>Chitinophaga</taxon>
    </lineage>
</organism>
<dbReference type="RefSeq" id="WP_089834756.1">
    <property type="nucleotide sequence ID" value="NZ_FNBN01000005.1"/>
</dbReference>
<dbReference type="EMBL" id="FNBN01000005">
    <property type="protein sequence ID" value="SDG58105.1"/>
    <property type="molecule type" value="Genomic_DNA"/>
</dbReference>
<reference evidence="2 3" key="1">
    <citation type="submission" date="2016-10" db="EMBL/GenBank/DDBJ databases">
        <authorList>
            <person name="de Groot N.N."/>
        </authorList>
    </citation>
    <scope>NUCLEOTIDE SEQUENCE [LARGE SCALE GENOMIC DNA]</scope>
    <source>
        <strain evidence="2 3">DSM 527</strain>
    </source>
</reference>
<evidence type="ECO:0000313" key="2">
    <source>
        <dbReference type="EMBL" id="SDG58105.1"/>
    </source>
</evidence>
<dbReference type="InterPro" id="IPR014756">
    <property type="entry name" value="Ig_E-set"/>
</dbReference>
<feature type="domain" description="IPT/TIG" evidence="1">
    <location>
        <begin position="124"/>
        <end position="196"/>
    </location>
</feature>
<dbReference type="Gene3D" id="2.60.40.10">
    <property type="entry name" value="Immunoglobulins"/>
    <property type="match status" value="2"/>
</dbReference>
<dbReference type="AlphaFoldDB" id="A0A1G7VE33"/>
<dbReference type="STRING" id="104663.SAMN04488121_10584"/>
<gene>
    <name evidence="2" type="ORF">SAMN04488121_10584</name>
</gene>
<dbReference type="OrthoDB" id="645975at2"/>
<dbReference type="Proteomes" id="UP000199045">
    <property type="component" value="Unassembled WGS sequence"/>
</dbReference>
<protein>
    <recommendedName>
        <fullName evidence="1">IPT/TIG domain-containing protein</fullName>
    </recommendedName>
</protein>
<dbReference type="Pfam" id="PF01833">
    <property type="entry name" value="TIG"/>
    <property type="match status" value="2"/>
</dbReference>
<feature type="domain" description="IPT/TIG" evidence="1">
    <location>
        <begin position="35"/>
        <end position="111"/>
    </location>
</feature>
<evidence type="ECO:0000259" key="1">
    <source>
        <dbReference type="Pfam" id="PF01833"/>
    </source>
</evidence>
<dbReference type="InterPro" id="IPR002909">
    <property type="entry name" value="IPT_dom"/>
</dbReference>
<proteinExistence type="predicted"/>
<evidence type="ECO:0000313" key="3">
    <source>
        <dbReference type="Proteomes" id="UP000199045"/>
    </source>
</evidence>
<dbReference type="SUPFAM" id="SSF81296">
    <property type="entry name" value="E set domains"/>
    <property type="match status" value="2"/>
</dbReference>
<name>A0A1G7VE33_CHIFI</name>
<sequence length="333" mass="35415">MKQLLRINQLYLLLLIILFTGPQCGKSKKEVIPVPSLSSVSPVKGIVGEPVTVSGQNIGNADKVTFNSIASTIVSNTSTTITTVVPAGATVGANKVAVTTSGGKSNELSFEVVKEPDNVDPQPPTLSKIIPAANFTEYPVLIYGDNLSGAIHVTFNDKEAVVYTNNKKVITATVPKDLSAGAVTVKVTTVKGTSTINFQVSGAPPAGPASVNFSIIAIPPPAYVPTISNNWSCGLFSQQDGNNFVDLNTDDGTFNYDVTGTYEYHFNTVKDYNDLNYIEFTNKKTGETFAGQFSSSSANPCVLKMVLISSKTGTISTCTFDRRSNDSNLQCDQ</sequence>
<dbReference type="InterPro" id="IPR013783">
    <property type="entry name" value="Ig-like_fold"/>
</dbReference>
<accession>A0A1G7VE33</accession>